<organism evidence="2 3">
    <name type="scientific">Pseudooceanicola nanhaiensis</name>
    <dbReference type="NCBI Taxonomy" id="375761"/>
    <lineage>
        <taxon>Bacteria</taxon>
        <taxon>Pseudomonadati</taxon>
        <taxon>Pseudomonadota</taxon>
        <taxon>Alphaproteobacteria</taxon>
        <taxon>Rhodobacterales</taxon>
        <taxon>Paracoccaceae</taxon>
        <taxon>Pseudooceanicola</taxon>
    </lineage>
</organism>
<feature type="region of interest" description="Disordered" evidence="1">
    <location>
        <begin position="1"/>
        <end position="45"/>
    </location>
</feature>
<evidence type="ECO:0000256" key="1">
    <source>
        <dbReference type="SAM" id="MobiDB-lite"/>
    </source>
</evidence>
<comment type="caution">
    <text evidence="2">The sequence shown here is derived from an EMBL/GenBank/DDBJ whole genome shotgun (WGS) entry which is preliminary data.</text>
</comment>
<evidence type="ECO:0000313" key="2">
    <source>
        <dbReference type="EMBL" id="GGL86677.1"/>
    </source>
</evidence>
<dbReference type="EMBL" id="BMLF01000001">
    <property type="protein sequence ID" value="GGL86677.1"/>
    <property type="molecule type" value="Genomic_DNA"/>
</dbReference>
<sequence>MTDTSTGRDMPKISLRPRLRPANLDTAPRPDPASGSAADTATVAAQFDPTEPLLLGTYGSDSDRRAILRLPNGVVSKVTVGDRLAGDKVLAIAEDFVTVAHRGKLRRFTFPSA</sequence>
<keyword evidence="3" id="KW-1185">Reference proteome</keyword>
<dbReference type="Proteomes" id="UP000649829">
    <property type="component" value="Unassembled WGS sequence"/>
</dbReference>
<evidence type="ECO:0000313" key="3">
    <source>
        <dbReference type="Proteomes" id="UP000649829"/>
    </source>
</evidence>
<protein>
    <recommendedName>
        <fullName evidence="4">Pilus assembly protein PilP</fullName>
    </recommendedName>
</protein>
<accession>A0A917SKS1</accession>
<reference evidence="2" key="1">
    <citation type="journal article" date="2014" name="Int. J. Syst. Evol. Microbiol.">
        <title>Complete genome sequence of Corynebacterium casei LMG S-19264T (=DSM 44701T), isolated from a smear-ripened cheese.</title>
        <authorList>
            <consortium name="US DOE Joint Genome Institute (JGI-PGF)"/>
            <person name="Walter F."/>
            <person name="Albersmeier A."/>
            <person name="Kalinowski J."/>
            <person name="Ruckert C."/>
        </authorList>
    </citation>
    <scope>NUCLEOTIDE SEQUENCE</scope>
    <source>
        <strain evidence="2">CGMCC 1.6293</strain>
    </source>
</reference>
<proteinExistence type="predicted"/>
<evidence type="ECO:0008006" key="4">
    <source>
        <dbReference type="Google" id="ProtNLM"/>
    </source>
</evidence>
<gene>
    <name evidence="2" type="ORF">GCM10011534_05700</name>
</gene>
<dbReference type="AlphaFoldDB" id="A0A917SKS1"/>
<name>A0A917SKS1_9RHOB</name>
<reference evidence="2" key="2">
    <citation type="submission" date="2020-09" db="EMBL/GenBank/DDBJ databases">
        <authorList>
            <person name="Sun Q."/>
            <person name="Zhou Y."/>
        </authorList>
    </citation>
    <scope>NUCLEOTIDE SEQUENCE</scope>
    <source>
        <strain evidence="2">CGMCC 1.6293</strain>
    </source>
</reference>